<comment type="caution">
    <text evidence="11">The sequence shown here is derived from an EMBL/GenBank/DDBJ whole genome shotgun (WGS) entry which is preliminary data.</text>
</comment>
<evidence type="ECO:0000256" key="4">
    <source>
        <dbReference type="ARBA" id="ARBA00022723"/>
    </source>
</evidence>
<name>A0A4R7JI29_9GAMM</name>
<keyword evidence="6" id="KW-0862">Zinc</keyword>
<evidence type="ECO:0000256" key="7">
    <source>
        <dbReference type="ARBA" id="ARBA00047989"/>
    </source>
</evidence>
<keyword evidence="5" id="KW-0378">Hydrolase</keyword>
<dbReference type="InterPro" id="IPR038371">
    <property type="entry name" value="Cu_polyphenol_OxRdtase_sf"/>
</dbReference>
<dbReference type="Proteomes" id="UP000295830">
    <property type="component" value="Unassembled WGS sequence"/>
</dbReference>
<evidence type="ECO:0000256" key="6">
    <source>
        <dbReference type="ARBA" id="ARBA00022833"/>
    </source>
</evidence>
<organism evidence="11 12">
    <name type="scientific">Halospina denitrificans</name>
    <dbReference type="NCBI Taxonomy" id="332522"/>
    <lineage>
        <taxon>Bacteria</taxon>
        <taxon>Pseudomonadati</taxon>
        <taxon>Pseudomonadota</taxon>
        <taxon>Gammaproteobacteria</taxon>
        <taxon>Halospina</taxon>
    </lineage>
</organism>
<dbReference type="OrthoDB" id="4279at2"/>
<evidence type="ECO:0000313" key="11">
    <source>
        <dbReference type="EMBL" id="TDT37134.1"/>
    </source>
</evidence>
<dbReference type="GO" id="GO:0005507">
    <property type="term" value="F:copper ion binding"/>
    <property type="evidence" value="ECO:0007669"/>
    <property type="project" value="TreeGrafter"/>
</dbReference>
<comment type="catalytic activity">
    <reaction evidence="1">
        <text>inosine + phosphate = alpha-D-ribose 1-phosphate + hypoxanthine</text>
        <dbReference type="Rhea" id="RHEA:27646"/>
        <dbReference type="ChEBI" id="CHEBI:17368"/>
        <dbReference type="ChEBI" id="CHEBI:17596"/>
        <dbReference type="ChEBI" id="CHEBI:43474"/>
        <dbReference type="ChEBI" id="CHEBI:57720"/>
        <dbReference type="EC" id="2.4.2.1"/>
    </reaction>
    <physiologicalReaction direction="left-to-right" evidence="1">
        <dbReference type="Rhea" id="RHEA:27647"/>
    </physiologicalReaction>
</comment>
<keyword evidence="4" id="KW-0479">Metal-binding</keyword>
<evidence type="ECO:0000256" key="8">
    <source>
        <dbReference type="ARBA" id="ARBA00048968"/>
    </source>
</evidence>
<reference evidence="11 12" key="1">
    <citation type="submission" date="2019-03" db="EMBL/GenBank/DDBJ databases">
        <title>Genomic Encyclopedia of Type Strains, Phase IV (KMG-IV): sequencing the most valuable type-strain genomes for metagenomic binning, comparative biology and taxonomic classification.</title>
        <authorList>
            <person name="Goeker M."/>
        </authorList>
    </citation>
    <scope>NUCLEOTIDE SEQUENCE [LARGE SCALE GENOMIC DNA]</scope>
    <source>
        <strain evidence="11 12">DSM 15505</strain>
    </source>
</reference>
<dbReference type="EMBL" id="SOAX01000008">
    <property type="protein sequence ID" value="TDT37134.1"/>
    <property type="molecule type" value="Genomic_DNA"/>
</dbReference>
<proteinExistence type="inferred from homology"/>
<sequence length="247" mass="26988">MEGFFVPEWPAPATVGSLITTRRGGCSDGPWRSFNLGTHVGDDPAAVRANRQRLYDHLGVNARQVYWMEQVHGTRLVRVPSVESQPAADAAWTDQPGEVCIVMTADCLPVLFCDESGSRVAVAHAGWRGLVSGVLESAAQVFDRPESVMAYLGPAIGPSAFEVGDEVRRAFMETDPAAEFHFRSASSLNESWFADLYGLARQRLNAIGIERVFGGCACTFSDEADFFSYRRDGTTGRMASMIWLRGA</sequence>
<dbReference type="SUPFAM" id="SSF64438">
    <property type="entry name" value="CNF1/YfiH-like putative cysteine hydrolases"/>
    <property type="match status" value="1"/>
</dbReference>
<dbReference type="InterPro" id="IPR003730">
    <property type="entry name" value="Cu_polyphenol_OxRdtase"/>
</dbReference>
<dbReference type="PANTHER" id="PTHR30616">
    <property type="entry name" value="UNCHARACTERIZED PROTEIN YFIH"/>
    <property type="match status" value="1"/>
</dbReference>
<evidence type="ECO:0000256" key="10">
    <source>
        <dbReference type="RuleBase" id="RU361274"/>
    </source>
</evidence>
<comment type="catalytic activity">
    <reaction evidence="9">
        <text>S-methyl-5'-thioadenosine + phosphate = 5-(methylsulfanyl)-alpha-D-ribose 1-phosphate + adenine</text>
        <dbReference type="Rhea" id="RHEA:11852"/>
        <dbReference type="ChEBI" id="CHEBI:16708"/>
        <dbReference type="ChEBI" id="CHEBI:17509"/>
        <dbReference type="ChEBI" id="CHEBI:43474"/>
        <dbReference type="ChEBI" id="CHEBI:58533"/>
        <dbReference type="EC" id="2.4.2.28"/>
    </reaction>
    <physiologicalReaction direction="left-to-right" evidence="9">
        <dbReference type="Rhea" id="RHEA:11853"/>
    </physiologicalReaction>
</comment>
<dbReference type="GO" id="GO:0017061">
    <property type="term" value="F:S-methyl-5-thioadenosine phosphorylase activity"/>
    <property type="evidence" value="ECO:0007669"/>
    <property type="project" value="UniProtKB-EC"/>
</dbReference>
<dbReference type="AlphaFoldDB" id="A0A4R7JI29"/>
<evidence type="ECO:0000256" key="1">
    <source>
        <dbReference type="ARBA" id="ARBA00000553"/>
    </source>
</evidence>
<dbReference type="Pfam" id="PF02578">
    <property type="entry name" value="Cu-oxidase_4"/>
    <property type="match status" value="1"/>
</dbReference>
<comment type="catalytic activity">
    <reaction evidence="7">
        <text>adenosine + H2O + H(+) = inosine + NH4(+)</text>
        <dbReference type="Rhea" id="RHEA:24408"/>
        <dbReference type="ChEBI" id="CHEBI:15377"/>
        <dbReference type="ChEBI" id="CHEBI:15378"/>
        <dbReference type="ChEBI" id="CHEBI:16335"/>
        <dbReference type="ChEBI" id="CHEBI:17596"/>
        <dbReference type="ChEBI" id="CHEBI:28938"/>
        <dbReference type="EC" id="3.5.4.4"/>
    </reaction>
    <physiologicalReaction direction="left-to-right" evidence="7">
        <dbReference type="Rhea" id="RHEA:24409"/>
    </physiologicalReaction>
</comment>
<accession>A0A4R7JI29</accession>
<dbReference type="CDD" id="cd16833">
    <property type="entry name" value="YfiH"/>
    <property type="match status" value="1"/>
</dbReference>
<evidence type="ECO:0000256" key="2">
    <source>
        <dbReference type="ARBA" id="ARBA00007353"/>
    </source>
</evidence>
<dbReference type="InterPro" id="IPR011324">
    <property type="entry name" value="Cytotoxic_necrot_fac-like_cat"/>
</dbReference>
<comment type="similarity">
    <text evidence="2 10">Belongs to the purine nucleoside phosphorylase YfiH/LACC1 family.</text>
</comment>
<evidence type="ECO:0000313" key="12">
    <source>
        <dbReference type="Proteomes" id="UP000295830"/>
    </source>
</evidence>
<evidence type="ECO:0000256" key="9">
    <source>
        <dbReference type="ARBA" id="ARBA00049893"/>
    </source>
</evidence>
<dbReference type="Gene3D" id="3.60.140.10">
    <property type="entry name" value="CNF1/YfiH-like putative cysteine hydrolases"/>
    <property type="match status" value="1"/>
</dbReference>
<evidence type="ECO:0000256" key="5">
    <source>
        <dbReference type="ARBA" id="ARBA00022801"/>
    </source>
</evidence>
<dbReference type="GO" id="GO:0016787">
    <property type="term" value="F:hydrolase activity"/>
    <property type="evidence" value="ECO:0007669"/>
    <property type="project" value="UniProtKB-KW"/>
</dbReference>
<keyword evidence="3" id="KW-0808">Transferase</keyword>
<dbReference type="PANTHER" id="PTHR30616:SF2">
    <property type="entry name" value="PURINE NUCLEOSIDE PHOSPHORYLASE LACC1"/>
    <property type="match status" value="1"/>
</dbReference>
<keyword evidence="12" id="KW-1185">Reference proteome</keyword>
<dbReference type="NCBIfam" id="TIGR00726">
    <property type="entry name" value="peptidoglycan editing factor PgeF"/>
    <property type="match status" value="1"/>
</dbReference>
<gene>
    <name evidence="11" type="ORF">DES49_3086</name>
</gene>
<evidence type="ECO:0000256" key="3">
    <source>
        <dbReference type="ARBA" id="ARBA00022679"/>
    </source>
</evidence>
<dbReference type="RefSeq" id="WP_133737295.1">
    <property type="nucleotide sequence ID" value="NZ_SOAX01000008.1"/>
</dbReference>
<protein>
    <recommendedName>
        <fullName evidence="10">Purine nucleoside phosphorylase</fullName>
    </recommendedName>
</protein>
<comment type="catalytic activity">
    <reaction evidence="8">
        <text>adenosine + phosphate = alpha-D-ribose 1-phosphate + adenine</text>
        <dbReference type="Rhea" id="RHEA:27642"/>
        <dbReference type="ChEBI" id="CHEBI:16335"/>
        <dbReference type="ChEBI" id="CHEBI:16708"/>
        <dbReference type="ChEBI" id="CHEBI:43474"/>
        <dbReference type="ChEBI" id="CHEBI:57720"/>
        <dbReference type="EC" id="2.4.2.1"/>
    </reaction>
    <physiologicalReaction direction="left-to-right" evidence="8">
        <dbReference type="Rhea" id="RHEA:27643"/>
    </physiologicalReaction>
</comment>